<evidence type="ECO:0000256" key="2">
    <source>
        <dbReference type="ARBA" id="ARBA00022884"/>
    </source>
</evidence>
<dbReference type="PANTHER" id="PTHR46031">
    <property type="match status" value="1"/>
</dbReference>
<protein>
    <recommendedName>
        <fullName evidence="4">DRBM domain-containing protein</fullName>
    </recommendedName>
</protein>
<organism evidence="5 6">
    <name type="scientific">Juglans regia</name>
    <name type="common">English walnut</name>
    <dbReference type="NCBI Taxonomy" id="51240"/>
    <lineage>
        <taxon>Eukaryota</taxon>
        <taxon>Viridiplantae</taxon>
        <taxon>Streptophyta</taxon>
        <taxon>Embryophyta</taxon>
        <taxon>Tracheophyta</taxon>
        <taxon>Spermatophyta</taxon>
        <taxon>Magnoliopsida</taxon>
        <taxon>eudicotyledons</taxon>
        <taxon>Gunneridae</taxon>
        <taxon>Pentapetalae</taxon>
        <taxon>rosids</taxon>
        <taxon>fabids</taxon>
        <taxon>Fagales</taxon>
        <taxon>Juglandaceae</taxon>
        <taxon>Juglans</taxon>
    </lineage>
</organism>
<evidence type="ECO:0000313" key="6">
    <source>
        <dbReference type="Proteomes" id="UP000619265"/>
    </source>
</evidence>
<dbReference type="Gramene" id="Jr06_10870_p1">
    <property type="protein sequence ID" value="cds.Jr06_10870_p1"/>
    <property type="gene ID" value="Jr06_10870"/>
</dbReference>
<reference evidence="5" key="1">
    <citation type="submission" date="2015-10" db="EMBL/GenBank/DDBJ databases">
        <authorList>
            <person name="Martinez-Garcia P.J."/>
            <person name="Crepeau M.W."/>
            <person name="Puiu D."/>
            <person name="Gonzalez-Ibeas D."/>
            <person name="Whalen J."/>
            <person name="Stevens K."/>
            <person name="Paul R."/>
            <person name="Butterfield T."/>
            <person name="Britton M."/>
            <person name="Reagan R."/>
            <person name="Chakraborty S."/>
            <person name="Walawage S.L."/>
            <person name="Vasquez-Gross H.A."/>
            <person name="Cardeno C."/>
            <person name="Famula R."/>
            <person name="Pratt K."/>
            <person name="Kuruganti S."/>
            <person name="Aradhya M.K."/>
            <person name="Leslie C.A."/>
            <person name="Dandekar A.M."/>
            <person name="Salzberg S.L."/>
            <person name="Wegrzyn J.L."/>
            <person name="Langley C.H."/>
            <person name="Neale D.B."/>
        </authorList>
    </citation>
    <scope>NUCLEOTIDE SEQUENCE</scope>
    <source>
        <tissue evidence="5">Leaves</tissue>
    </source>
</reference>
<dbReference type="SMART" id="SM00358">
    <property type="entry name" value="DSRM"/>
    <property type="match status" value="1"/>
</dbReference>
<dbReference type="GO" id="GO:0003723">
    <property type="term" value="F:RNA binding"/>
    <property type="evidence" value="ECO:0007669"/>
    <property type="project" value="UniProtKB-UniRule"/>
</dbReference>
<dbReference type="PROSITE" id="PS50137">
    <property type="entry name" value="DS_RBD"/>
    <property type="match status" value="1"/>
</dbReference>
<keyword evidence="2 3" id="KW-0694">RNA-binding</keyword>
<proteinExistence type="predicted"/>
<feature type="domain" description="DRBM" evidence="4">
    <location>
        <begin position="85"/>
        <end position="154"/>
    </location>
</feature>
<dbReference type="Gene3D" id="3.30.160.20">
    <property type="match status" value="1"/>
</dbReference>
<keyword evidence="1" id="KW-0677">Repeat</keyword>
<dbReference type="PANTHER" id="PTHR46031:SF37">
    <property type="entry name" value="DRBM DOMAIN-CONTAINING PROTEIN"/>
    <property type="match status" value="1"/>
</dbReference>
<evidence type="ECO:0000313" key="5">
    <source>
        <dbReference type="EMBL" id="KAF5468675.1"/>
    </source>
</evidence>
<dbReference type="InterPro" id="IPR014720">
    <property type="entry name" value="dsRBD_dom"/>
</dbReference>
<evidence type="ECO:0000256" key="1">
    <source>
        <dbReference type="ARBA" id="ARBA00022737"/>
    </source>
</evidence>
<reference evidence="5" key="2">
    <citation type="submission" date="2020-03" db="EMBL/GenBank/DDBJ databases">
        <title>Walnut 2.0.</title>
        <authorList>
            <person name="Marrano A."/>
            <person name="Britton M."/>
            <person name="Zimin A.V."/>
            <person name="Zaini P.A."/>
            <person name="Workman R."/>
            <person name="Puiu D."/>
            <person name="Bianco L."/>
            <person name="Allen B.J."/>
            <person name="Troggio M."/>
            <person name="Leslie C.A."/>
            <person name="Timp W."/>
            <person name="Dendekar A."/>
            <person name="Salzberg S.L."/>
            <person name="Neale D.B."/>
        </authorList>
    </citation>
    <scope>NUCLEOTIDE SEQUENCE</scope>
    <source>
        <tissue evidence="5">Leaves</tissue>
    </source>
</reference>
<comment type="caution">
    <text evidence="5">The sequence shown here is derived from an EMBL/GenBank/DDBJ whole genome shotgun (WGS) entry which is preliminary data.</text>
</comment>
<evidence type="ECO:0000259" key="4">
    <source>
        <dbReference type="PROSITE" id="PS50137"/>
    </source>
</evidence>
<dbReference type="EMBL" id="LIHL02000006">
    <property type="protein sequence ID" value="KAF5468675.1"/>
    <property type="molecule type" value="Genomic_DNA"/>
</dbReference>
<feature type="non-terminal residue" evidence="5">
    <location>
        <position position="1"/>
    </location>
</feature>
<dbReference type="Pfam" id="PF00035">
    <property type="entry name" value="dsrm"/>
    <property type="match status" value="1"/>
</dbReference>
<accession>A0A833XPF5</accession>
<dbReference type="SUPFAM" id="SSF54768">
    <property type="entry name" value="dsRNA-binding domain-like"/>
    <property type="match status" value="1"/>
</dbReference>
<evidence type="ECO:0000256" key="3">
    <source>
        <dbReference type="PROSITE-ProRule" id="PRU00266"/>
    </source>
</evidence>
<sequence>AYFIWSSGISSGDWSVLSAYRSLALTLTLSLMAAIRSVVMGEPSLSPFPQHQVSAPDTTPVPFPVQPLPPFAAPSTSSGIPEQLMHKNRLQEYAQRSAISLPWYCTTNEGSQHAPQFRSTVTVDGEIYTSPNTFSHRKAAEQDVAKLALENILQKIKDEGCPLIHQDADCYLAGESSPIVFSSPVNKITCVFLCMYLVWGDKKASYWILLDIFCTPS</sequence>
<gene>
    <name evidence="5" type="ORF">F2P56_012812</name>
</gene>
<dbReference type="Proteomes" id="UP000619265">
    <property type="component" value="Unassembled WGS sequence"/>
</dbReference>
<dbReference type="AlphaFoldDB" id="A0A833XPF5"/>
<name>A0A833XPF5_JUGRE</name>